<keyword evidence="4" id="KW-1133">Transmembrane helix</keyword>
<keyword evidence="2 5" id="KW-0732">Signal</keyword>
<dbReference type="Pfam" id="PF13855">
    <property type="entry name" value="LRR_8"/>
    <property type="match status" value="2"/>
</dbReference>
<sequence>MFKMWRLIFTLLVSVHVSRTTLPDLECPEDCDCHYFRINWVTDCSESNFTEVPHEGLSQNVYILNMNSNNVSELQRFPEDIKLRRLQMADNLLTKLTKESFTGLAYLLDADFSSNRITRIEPDAFRDSPGLITLELQENPLEPVEGPFLSMTSLLYLDISDCHITSLNHQFFSNTTSLNKLDLSGNPLESMENGIFDPLVSLEYLKLNRCNLTNIADTAFQNLTNLKNLELSENYLTTVHWTVVLKNLVLLDHLDLRKSSLTNLPEDAFNNNNWLRSVVLAENELRDLDVGDTLGHNLRQLDTLDLTNCRLRGPLSDDAFANATKLRTLILSGNFLSPVDLSVALVPLTRLHKLSLRNCGLTRLPPNTFHRLTSLQELDISRNPLNDAFTGILSPLETLEILDMSNSNLSHISRGTFSKMNQLKHLKLSGNRLTDLESGLFQNLTQLRTLELNNCGLSHPPEEDLFSSAVYEDFMELHMSGNPLMITDSDPLLPHQLSNVQILDLSNCRLSVLPNNSFRSTPKIRKLKLSGNQFGSNSQNLECIKELPNLEELDLSNCNFSRISLSVISNAPNISSLRLTGNPWKCDCYINDLWQWASVTKHNLGILIGAITAPEDVGTRSGKRKKELLCRYDMNSFTSPKTPSRTRMRDFHANRPWAKYLKESHCVQNNENIKFERYISDRLIVGGREMSVMYVEESPPTWLIATASVAIVVFLITAIATILTVFIRKTRKVKSDKYSKNCNEEDVTLHRMELTSTSRLIYLYRITRITKQEGTICADLNHGSLIGYYYPGVPCHRYDD</sequence>
<dbReference type="Pfam" id="PF13306">
    <property type="entry name" value="LRR_5"/>
    <property type="match status" value="1"/>
</dbReference>
<protein>
    <submittedName>
        <fullName evidence="6">Uncharacterized protein</fullName>
    </submittedName>
</protein>
<dbReference type="InterPro" id="IPR001611">
    <property type="entry name" value="Leu-rich_rpt"/>
</dbReference>
<dbReference type="InterPro" id="IPR003591">
    <property type="entry name" value="Leu-rich_rpt_typical-subtyp"/>
</dbReference>
<dbReference type="PROSITE" id="PS51450">
    <property type="entry name" value="LRR"/>
    <property type="match status" value="2"/>
</dbReference>
<keyword evidence="1" id="KW-0433">Leucine-rich repeat</keyword>
<dbReference type="FunFam" id="3.80.10.10:FF:001164">
    <property type="entry name" value="GH01279p"/>
    <property type="match status" value="2"/>
</dbReference>
<keyword evidence="4" id="KW-0812">Transmembrane</keyword>
<dbReference type="SUPFAM" id="SSF52047">
    <property type="entry name" value="RNI-like"/>
    <property type="match status" value="1"/>
</dbReference>
<dbReference type="AlphaFoldDB" id="A0AAD8EDB7"/>
<feature type="non-terminal residue" evidence="6">
    <location>
        <position position="800"/>
    </location>
</feature>
<dbReference type="Gene3D" id="3.80.10.10">
    <property type="entry name" value="Ribonuclease Inhibitor"/>
    <property type="match status" value="4"/>
</dbReference>
<organism evidence="6 7">
    <name type="scientific">Diploptera punctata</name>
    <name type="common">Pacific beetle cockroach</name>
    <dbReference type="NCBI Taxonomy" id="6984"/>
    <lineage>
        <taxon>Eukaryota</taxon>
        <taxon>Metazoa</taxon>
        <taxon>Ecdysozoa</taxon>
        <taxon>Arthropoda</taxon>
        <taxon>Hexapoda</taxon>
        <taxon>Insecta</taxon>
        <taxon>Pterygota</taxon>
        <taxon>Neoptera</taxon>
        <taxon>Polyneoptera</taxon>
        <taxon>Dictyoptera</taxon>
        <taxon>Blattodea</taxon>
        <taxon>Blaberoidea</taxon>
        <taxon>Blaberidae</taxon>
        <taxon>Diplopterinae</taxon>
        <taxon>Diploptera</taxon>
    </lineage>
</organism>
<dbReference type="PANTHER" id="PTHR24369:SF210">
    <property type="entry name" value="CHAOPTIN-RELATED"/>
    <property type="match status" value="1"/>
</dbReference>
<dbReference type="InterPro" id="IPR026906">
    <property type="entry name" value="LRR_5"/>
</dbReference>
<dbReference type="GO" id="GO:0005886">
    <property type="term" value="C:plasma membrane"/>
    <property type="evidence" value="ECO:0007669"/>
    <property type="project" value="TreeGrafter"/>
</dbReference>
<dbReference type="Pfam" id="PF12799">
    <property type="entry name" value="LRR_4"/>
    <property type="match status" value="1"/>
</dbReference>
<reference evidence="6" key="1">
    <citation type="journal article" date="2023" name="IScience">
        <title>Live-bearing cockroach genome reveals convergent evolutionary mechanisms linked to viviparity in insects and beyond.</title>
        <authorList>
            <person name="Fouks B."/>
            <person name="Harrison M.C."/>
            <person name="Mikhailova A.A."/>
            <person name="Marchal E."/>
            <person name="English S."/>
            <person name="Carruthers M."/>
            <person name="Jennings E.C."/>
            <person name="Chiamaka E.L."/>
            <person name="Frigard R.A."/>
            <person name="Pippel M."/>
            <person name="Attardo G.M."/>
            <person name="Benoit J.B."/>
            <person name="Bornberg-Bauer E."/>
            <person name="Tobe S.S."/>
        </authorList>
    </citation>
    <scope>NUCLEOTIDE SEQUENCE</scope>
    <source>
        <strain evidence="6">Stay&amp;Tobe</strain>
    </source>
</reference>
<proteinExistence type="predicted"/>
<dbReference type="InterPro" id="IPR050541">
    <property type="entry name" value="LRR_TM_domain-containing"/>
</dbReference>
<feature type="signal peptide" evidence="5">
    <location>
        <begin position="1"/>
        <end position="20"/>
    </location>
</feature>
<comment type="caution">
    <text evidence="6">The sequence shown here is derived from an EMBL/GenBank/DDBJ whole genome shotgun (WGS) entry which is preliminary data.</text>
</comment>
<evidence type="ECO:0000313" key="6">
    <source>
        <dbReference type="EMBL" id="KAJ9585659.1"/>
    </source>
</evidence>
<dbReference type="EMBL" id="JASPKZ010007253">
    <property type="protein sequence ID" value="KAJ9585659.1"/>
    <property type="molecule type" value="Genomic_DNA"/>
</dbReference>
<feature type="chain" id="PRO_5041937921" evidence="5">
    <location>
        <begin position="21"/>
        <end position="800"/>
    </location>
</feature>
<gene>
    <name evidence="6" type="ORF">L9F63_002547</name>
</gene>
<feature type="transmembrane region" description="Helical" evidence="4">
    <location>
        <begin position="702"/>
        <end position="727"/>
    </location>
</feature>
<dbReference type="InterPro" id="IPR032675">
    <property type="entry name" value="LRR_dom_sf"/>
</dbReference>
<evidence type="ECO:0000256" key="1">
    <source>
        <dbReference type="ARBA" id="ARBA00022614"/>
    </source>
</evidence>
<evidence type="ECO:0000256" key="4">
    <source>
        <dbReference type="SAM" id="Phobius"/>
    </source>
</evidence>
<dbReference type="SMART" id="SM00369">
    <property type="entry name" value="LRR_TYP"/>
    <property type="match status" value="15"/>
</dbReference>
<dbReference type="Pfam" id="PF00560">
    <property type="entry name" value="LRR_1"/>
    <property type="match status" value="2"/>
</dbReference>
<keyword evidence="3" id="KW-0677">Repeat</keyword>
<dbReference type="Proteomes" id="UP001233999">
    <property type="component" value="Unassembled WGS sequence"/>
</dbReference>
<reference evidence="6" key="2">
    <citation type="submission" date="2023-05" db="EMBL/GenBank/DDBJ databases">
        <authorList>
            <person name="Fouks B."/>
        </authorList>
    </citation>
    <scope>NUCLEOTIDE SEQUENCE</scope>
    <source>
        <strain evidence="6">Stay&amp;Tobe</strain>
        <tissue evidence="6">Testes</tissue>
    </source>
</reference>
<accession>A0AAD8EDB7</accession>
<evidence type="ECO:0000256" key="2">
    <source>
        <dbReference type="ARBA" id="ARBA00022729"/>
    </source>
</evidence>
<name>A0AAD8EDB7_DIPPU</name>
<keyword evidence="4" id="KW-0472">Membrane</keyword>
<evidence type="ECO:0000256" key="5">
    <source>
        <dbReference type="SAM" id="SignalP"/>
    </source>
</evidence>
<dbReference type="PANTHER" id="PTHR24369">
    <property type="entry name" value="ANTIGEN BSP, PUTATIVE-RELATED"/>
    <property type="match status" value="1"/>
</dbReference>
<dbReference type="InterPro" id="IPR025875">
    <property type="entry name" value="Leu-rich_rpt_4"/>
</dbReference>
<keyword evidence="7" id="KW-1185">Reference proteome</keyword>
<evidence type="ECO:0000256" key="3">
    <source>
        <dbReference type="ARBA" id="ARBA00022737"/>
    </source>
</evidence>
<evidence type="ECO:0000313" key="7">
    <source>
        <dbReference type="Proteomes" id="UP001233999"/>
    </source>
</evidence>
<dbReference type="SUPFAM" id="SSF52058">
    <property type="entry name" value="L domain-like"/>
    <property type="match status" value="2"/>
</dbReference>